<keyword evidence="3" id="KW-1185">Reference proteome</keyword>
<accession>A0A326U6Z5</accession>
<gene>
    <name evidence="2" type="ORF">EI42_02468</name>
</gene>
<proteinExistence type="predicted"/>
<organism evidence="2 3">
    <name type="scientific">Thermosporothrix hazakensis</name>
    <dbReference type="NCBI Taxonomy" id="644383"/>
    <lineage>
        <taxon>Bacteria</taxon>
        <taxon>Bacillati</taxon>
        <taxon>Chloroflexota</taxon>
        <taxon>Ktedonobacteria</taxon>
        <taxon>Ktedonobacterales</taxon>
        <taxon>Thermosporotrichaceae</taxon>
        <taxon>Thermosporothrix</taxon>
    </lineage>
</organism>
<dbReference type="OrthoDB" id="155536at2"/>
<name>A0A326U6Z5_THEHA</name>
<comment type="caution">
    <text evidence="2">The sequence shown here is derived from an EMBL/GenBank/DDBJ whole genome shotgun (WGS) entry which is preliminary data.</text>
</comment>
<dbReference type="EMBL" id="QKUF01000007">
    <property type="protein sequence ID" value="PZW30497.1"/>
    <property type="molecule type" value="Genomic_DNA"/>
</dbReference>
<evidence type="ECO:0000256" key="1">
    <source>
        <dbReference type="SAM" id="MobiDB-lite"/>
    </source>
</evidence>
<reference evidence="2 3" key="1">
    <citation type="submission" date="2018-06" db="EMBL/GenBank/DDBJ databases">
        <title>Genomic Encyclopedia of Archaeal and Bacterial Type Strains, Phase II (KMG-II): from individual species to whole genera.</title>
        <authorList>
            <person name="Goeker M."/>
        </authorList>
    </citation>
    <scope>NUCLEOTIDE SEQUENCE [LARGE SCALE GENOMIC DNA]</scope>
    <source>
        <strain evidence="2 3">ATCC BAA-1881</strain>
    </source>
</reference>
<protein>
    <submittedName>
        <fullName evidence="2">Uncharacterized protein</fullName>
    </submittedName>
</protein>
<dbReference type="AlphaFoldDB" id="A0A326U6Z5"/>
<dbReference type="Proteomes" id="UP000248806">
    <property type="component" value="Unassembled WGS sequence"/>
</dbReference>
<evidence type="ECO:0000313" key="2">
    <source>
        <dbReference type="EMBL" id="PZW30497.1"/>
    </source>
</evidence>
<evidence type="ECO:0000313" key="3">
    <source>
        <dbReference type="Proteomes" id="UP000248806"/>
    </source>
</evidence>
<feature type="region of interest" description="Disordered" evidence="1">
    <location>
        <begin position="1"/>
        <end position="24"/>
    </location>
</feature>
<sequence length="173" mass="20654">MAPADYPEEQQRRRRASILGQSHSLSDEEARMIQQMIREEQQTSRQLTIPEEDLAEEATTKMRPEVERVVHVSRVRQILEMFNRDFLYGQGRFDEYKDGLILKWGDGYSRKRIWITVEDNNLIMETSHFKKCAKEYCTGTHHVLTPELYMNLDILNQELGDRFRRPVYERTED</sequence>
<dbReference type="RefSeq" id="WP_111322266.1">
    <property type="nucleotide sequence ID" value="NZ_BIFX01000001.1"/>
</dbReference>